<organism evidence="1 2">
    <name type="scientific">Blautia obeum</name>
    <dbReference type="NCBI Taxonomy" id="40520"/>
    <lineage>
        <taxon>Bacteria</taxon>
        <taxon>Bacillati</taxon>
        <taxon>Bacillota</taxon>
        <taxon>Clostridia</taxon>
        <taxon>Lachnospirales</taxon>
        <taxon>Lachnospiraceae</taxon>
        <taxon>Blautia</taxon>
    </lineage>
</organism>
<evidence type="ECO:0000313" key="2">
    <source>
        <dbReference type="Proteomes" id="UP000284220"/>
    </source>
</evidence>
<sequence>MEKLKERIINQAKKSLEDAVICAKQITTENNVHNKTCILNTEYHLSQFFAYMEILWELDIDKYVEIGSETNKDRTAAALAIDKLYEIGGNENGKY</sequence>
<accession>A0A414SK54</accession>
<gene>
    <name evidence="1" type="ORF">DW272_01860</name>
</gene>
<reference evidence="1 2" key="1">
    <citation type="submission" date="2018-08" db="EMBL/GenBank/DDBJ databases">
        <title>A genome reference for cultivated species of the human gut microbiota.</title>
        <authorList>
            <person name="Zou Y."/>
            <person name="Xue W."/>
            <person name="Luo G."/>
        </authorList>
    </citation>
    <scope>NUCLEOTIDE SEQUENCE [LARGE SCALE GENOMIC DNA]</scope>
    <source>
        <strain evidence="1 2">AM22-9LB</strain>
    </source>
</reference>
<comment type="caution">
    <text evidence="1">The sequence shown here is derived from an EMBL/GenBank/DDBJ whole genome shotgun (WGS) entry which is preliminary data.</text>
</comment>
<name>A0A414SK54_9FIRM</name>
<dbReference type="AlphaFoldDB" id="A0A414SK54"/>
<dbReference type="Proteomes" id="UP000284220">
    <property type="component" value="Unassembled WGS sequence"/>
</dbReference>
<dbReference type="EMBL" id="QRHZ01000001">
    <property type="protein sequence ID" value="RHG19973.1"/>
    <property type="molecule type" value="Genomic_DNA"/>
</dbReference>
<proteinExistence type="predicted"/>
<evidence type="ECO:0000313" key="1">
    <source>
        <dbReference type="EMBL" id="RHG19973.1"/>
    </source>
</evidence>
<protein>
    <submittedName>
        <fullName evidence="1">Uncharacterized protein</fullName>
    </submittedName>
</protein>
<dbReference type="RefSeq" id="WP_118197295.1">
    <property type="nucleotide sequence ID" value="NZ_QRHZ01000001.1"/>
</dbReference>